<dbReference type="PANTHER" id="PTHR24412:SF428">
    <property type="entry name" value="KELCH-LIKE PROTEIN 6"/>
    <property type="match status" value="1"/>
</dbReference>
<keyword evidence="6" id="KW-1185">Reference proteome</keyword>
<evidence type="ECO:0000256" key="3">
    <source>
        <dbReference type="SAM" id="MobiDB-lite"/>
    </source>
</evidence>
<protein>
    <recommendedName>
        <fullName evidence="4">BTB domain-containing protein</fullName>
    </recommendedName>
</protein>
<feature type="compositionally biased region" description="Low complexity" evidence="3">
    <location>
        <begin position="1"/>
        <end position="20"/>
    </location>
</feature>
<dbReference type="SUPFAM" id="SSF54695">
    <property type="entry name" value="POZ domain"/>
    <property type="match status" value="1"/>
</dbReference>
<accession>A0AAV2JXK4</accession>
<dbReference type="PROSITE" id="PS50097">
    <property type="entry name" value="BTB"/>
    <property type="match status" value="1"/>
</dbReference>
<feature type="domain" description="BTB" evidence="4">
    <location>
        <begin position="59"/>
        <end position="126"/>
    </location>
</feature>
<dbReference type="SMART" id="SM00225">
    <property type="entry name" value="BTB"/>
    <property type="match status" value="1"/>
</dbReference>
<name>A0AAV2JXK4_KNICA</name>
<dbReference type="Proteomes" id="UP001497482">
    <property type="component" value="Chromosome 15"/>
</dbReference>
<evidence type="ECO:0000256" key="2">
    <source>
        <dbReference type="ARBA" id="ARBA00022737"/>
    </source>
</evidence>
<gene>
    <name evidence="5" type="ORF">KC01_LOCUS12874</name>
</gene>
<organism evidence="5 6">
    <name type="scientific">Knipowitschia caucasica</name>
    <name type="common">Caucasian dwarf goby</name>
    <name type="synonym">Pomatoschistus caucasicus</name>
    <dbReference type="NCBI Taxonomy" id="637954"/>
    <lineage>
        <taxon>Eukaryota</taxon>
        <taxon>Metazoa</taxon>
        <taxon>Chordata</taxon>
        <taxon>Craniata</taxon>
        <taxon>Vertebrata</taxon>
        <taxon>Euteleostomi</taxon>
        <taxon>Actinopterygii</taxon>
        <taxon>Neopterygii</taxon>
        <taxon>Teleostei</taxon>
        <taxon>Neoteleostei</taxon>
        <taxon>Acanthomorphata</taxon>
        <taxon>Gobiaria</taxon>
        <taxon>Gobiiformes</taxon>
        <taxon>Gobioidei</taxon>
        <taxon>Gobiidae</taxon>
        <taxon>Gobiinae</taxon>
        <taxon>Knipowitschia</taxon>
    </lineage>
</organism>
<dbReference type="PANTHER" id="PTHR24412">
    <property type="entry name" value="KELCH PROTEIN"/>
    <property type="match status" value="1"/>
</dbReference>
<dbReference type="InterPro" id="IPR011333">
    <property type="entry name" value="SKP1/BTB/POZ_sf"/>
</dbReference>
<keyword evidence="1" id="KW-0880">Kelch repeat</keyword>
<dbReference type="InterPro" id="IPR000210">
    <property type="entry name" value="BTB/POZ_dom"/>
</dbReference>
<evidence type="ECO:0000256" key="1">
    <source>
        <dbReference type="ARBA" id="ARBA00022441"/>
    </source>
</evidence>
<dbReference type="EMBL" id="OZ035837">
    <property type="protein sequence ID" value="CAL1582227.1"/>
    <property type="molecule type" value="Genomic_DNA"/>
</dbReference>
<reference evidence="5 6" key="1">
    <citation type="submission" date="2024-04" db="EMBL/GenBank/DDBJ databases">
        <authorList>
            <person name="Waldvogel A.-M."/>
            <person name="Schoenle A."/>
        </authorList>
    </citation>
    <scope>NUCLEOTIDE SEQUENCE [LARGE SCALE GENOMIC DNA]</scope>
</reference>
<dbReference type="Gene3D" id="3.30.710.10">
    <property type="entry name" value="Potassium Channel Kv1.1, Chain A"/>
    <property type="match status" value="1"/>
</dbReference>
<proteinExistence type="predicted"/>
<sequence length="148" mass="16534">MSDSLETTTDTSALSAASGAENDVIGDERETSDLCWEDAGLPVELQKGMDNLRLNRELTDVVLSVQGEDFPCHRAILAAASHYFRAMFCSGLRESHEERVEMKGLDSETMRILLDYTYTGRALLTETNVQRIVEAASQFQFLRVRAEP</sequence>
<keyword evidence="2" id="KW-0677">Repeat</keyword>
<evidence type="ECO:0000259" key="4">
    <source>
        <dbReference type="PROSITE" id="PS50097"/>
    </source>
</evidence>
<dbReference type="Pfam" id="PF00651">
    <property type="entry name" value="BTB"/>
    <property type="match status" value="1"/>
</dbReference>
<feature type="region of interest" description="Disordered" evidence="3">
    <location>
        <begin position="1"/>
        <end position="23"/>
    </location>
</feature>
<evidence type="ECO:0000313" key="6">
    <source>
        <dbReference type="Proteomes" id="UP001497482"/>
    </source>
</evidence>
<evidence type="ECO:0000313" key="5">
    <source>
        <dbReference type="EMBL" id="CAL1582227.1"/>
    </source>
</evidence>
<dbReference type="AlphaFoldDB" id="A0AAV2JXK4"/>